<reference evidence="3 4" key="1">
    <citation type="submission" date="2016-09" db="EMBL/GenBank/DDBJ databases">
        <title>The draft genome of Dichanthelium oligosanthes: A C3 panicoid grass species.</title>
        <authorList>
            <person name="Studer A.J."/>
            <person name="Schnable J.C."/>
            <person name="Brutnell T.P."/>
        </authorList>
    </citation>
    <scope>NUCLEOTIDE SEQUENCE [LARGE SCALE GENOMIC DNA]</scope>
    <source>
        <strain evidence="4">cv. Kellogg 1175</strain>
        <tissue evidence="3">Leaf</tissue>
    </source>
</reference>
<feature type="region of interest" description="Disordered" evidence="1">
    <location>
        <begin position="1"/>
        <end position="48"/>
    </location>
</feature>
<evidence type="ECO:0000313" key="4">
    <source>
        <dbReference type="Proteomes" id="UP000095767"/>
    </source>
</evidence>
<evidence type="ECO:0000256" key="1">
    <source>
        <dbReference type="SAM" id="MobiDB-lite"/>
    </source>
</evidence>
<keyword evidence="2" id="KW-0472">Membrane</keyword>
<protein>
    <submittedName>
        <fullName evidence="3">Uncharacterized protein</fullName>
    </submittedName>
</protein>
<keyword evidence="4" id="KW-1185">Reference proteome</keyword>
<keyword evidence="2" id="KW-1133">Transmembrane helix</keyword>
<evidence type="ECO:0000256" key="2">
    <source>
        <dbReference type="SAM" id="Phobius"/>
    </source>
</evidence>
<proteinExistence type="predicted"/>
<accession>A0A1E5V5R8</accession>
<dbReference type="Proteomes" id="UP000095767">
    <property type="component" value="Unassembled WGS sequence"/>
</dbReference>
<comment type="caution">
    <text evidence="3">The sequence shown here is derived from an EMBL/GenBank/DDBJ whole genome shotgun (WGS) entry which is preliminary data.</text>
</comment>
<feature type="transmembrane region" description="Helical" evidence="2">
    <location>
        <begin position="49"/>
        <end position="67"/>
    </location>
</feature>
<feature type="compositionally biased region" description="Basic residues" evidence="1">
    <location>
        <begin position="36"/>
        <end position="48"/>
    </location>
</feature>
<name>A0A1E5V5R8_9POAL</name>
<evidence type="ECO:0000313" key="3">
    <source>
        <dbReference type="EMBL" id="OEL20448.1"/>
    </source>
</evidence>
<feature type="transmembrane region" description="Helical" evidence="2">
    <location>
        <begin position="79"/>
        <end position="99"/>
    </location>
</feature>
<gene>
    <name evidence="3" type="ORF">BAE44_0018532</name>
</gene>
<dbReference type="AlphaFoldDB" id="A0A1E5V5R8"/>
<organism evidence="3 4">
    <name type="scientific">Dichanthelium oligosanthes</name>
    <dbReference type="NCBI Taxonomy" id="888268"/>
    <lineage>
        <taxon>Eukaryota</taxon>
        <taxon>Viridiplantae</taxon>
        <taxon>Streptophyta</taxon>
        <taxon>Embryophyta</taxon>
        <taxon>Tracheophyta</taxon>
        <taxon>Spermatophyta</taxon>
        <taxon>Magnoliopsida</taxon>
        <taxon>Liliopsida</taxon>
        <taxon>Poales</taxon>
        <taxon>Poaceae</taxon>
        <taxon>PACMAD clade</taxon>
        <taxon>Panicoideae</taxon>
        <taxon>Panicodae</taxon>
        <taxon>Paniceae</taxon>
        <taxon>Dichantheliinae</taxon>
        <taxon>Dichanthelium</taxon>
    </lineage>
</organism>
<keyword evidence="2" id="KW-0812">Transmembrane</keyword>
<dbReference type="EMBL" id="LWDX02050618">
    <property type="protein sequence ID" value="OEL20448.1"/>
    <property type="molecule type" value="Genomic_DNA"/>
</dbReference>
<sequence>MEGQDDAIPRPAAARGKGKAPGPPPPPPRRDEANGGHRHRRRRRRRARVRGEELAFSIMMVAATYFLGEALTGALPQAAWSFAAFIVWIIGARLLFLFMN</sequence>